<accession>A0A1N6GWH8</accession>
<protein>
    <submittedName>
        <fullName evidence="2">PAS domain S-box-containing protein</fullName>
    </submittedName>
</protein>
<dbReference type="Gene3D" id="3.30.450.20">
    <property type="entry name" value="PAS domain"/>
    <property type="match status" value="1"/>
</dbReference>
<organism evidence="2 3">
    <name type="scientific">Sulfurivirga caldicuralii</name>
    <dbReference type="NCBI Taxonomy" id="364032"/>
    <lineage>
        <taxon>Bacteria</taxon>
        <taxon>Pseudomonadati</taxon>
        <taxon>Pseudomonadota</taxon>
        <taxon>Gammaproteobacteria</taxon>
        <taxon>Thiotrichales</taxon>
        <taxon>Piscirickettsiaceae</taxon>
        <taxon>Sulfurivirga</taxon>
    </lineage>
</organism>
<proteinExistence type="predicted"/>
<sequence length="182" mass="21241">MTTHTPHEVPVPEDRFIISKTDPRGIITYVNRTFMEVADYPHVMVIGQPHNIIRHPDMPKAAFYHLWHTIKRGEEWFGYVKNRTRTGNYYWVFAHVTTDYQDGKPIGYYSVRRTMPDALKPTIETLYAEMRQIESRYGDKADMEAALKHLMAAIHQAGYASYRDFILQSYLQHAPACEEAFA</sequence>
<dbReference type="AlphaFoldDB" id="A0A1N6GWH8"/>
<gene>
    <name evidence="2" type="ORF">SAMN05443662_1529</name>
</gene>
<dbReference type="InterPro" id="IPR035965">
    <property type="entry name" value="PAS-like_dom_sf"/>
</dbReference>
<dbReference type="CDD" id="cd00130">
    <property type="entry name" value="PAS"/>
    <property type="match status" value="1"/>
</dbReference>
<dbReference type="SUPFAM" id="SSF55785">
    <property type="entry name" value="PYP-like sensor domain (PAS domain)"/>
    <property type="match status" value="1"/>
</dbReference>
<name>A0A1N6GWH8_9GAMM</name>
<evidence type="ECO:0000313" key="2">
    <source>
        <dbReference type="EMBL" id="SIO11822.1"/>
    </source>
</evidence>
<keyword evidence="3" id="KW-1185">Reference proteome</keyword>
<evidence type="ECO:0000259" key="1">
    <source>
        <dbReference type="Pfam" id="PF08447"/>
    </source>
</evidence>
<dbReference type="OrthoDB" id="6433966at2"/>
<dbReference type="InterPro" id="IPR013655">
    <property type="entry name" value="PAS_fold_3"/>
</dbReference>
<feature type="domain" description="PAS fold-3" evidence="1">
    <location>
        <begin position="28"/>
        <end position="111"/>
    </location>
</feature>
<dbReference type="EMBL" id="FSRE01000003">
    <property type="protein sequence ID" value="SIO11822.1"/>
    <property type="molecule type" value="Genomic_DNA"/>
</dbReference>
<evidence type="ECO:0000313" key="3">
    <source>
        <dbReference type="Proteomes" id="UP000198461"/>
    </source>
</evidence>
<dbReference type="STRING" id="364032.SAMN05443662_1529"/>
<reference evidence="2 3" key="1">
    <citation type="submission" date="2016-11" db="EMBL/GenBank/DDBJ databases">
        <authorList>
            <person name="Jaros S."/>
            <person name="Januszkiewicz K."/>
            <person name="Wedrychowicz H."/>
        </authorList>
    </citation>
    <scope>NUCLEOTIDE SEQUENCE [LARGE SCALE GENOMIC DNA]</scope>
    <source>
        <strain evidence="2 3">DSM 17737</strain>
    </source>
</reference>
<dbReference type="RefSeq" id="WP_074201776.1">
    <property type="nucleotide sequence ID" value="NZ_FSRE01000003.1"/>
</dbReference>
<dbReference type="InterPro" id="IPR000014">
    <property type="entry name" value="PAS"/>
</dbReference>
<dbReference type="Proteomes" id="UP000198461">
    <property type="component" value="Unassembled WGS sequence"/>
</dbReference>
<dbReference type="NCBIfam" id="TIGR00229">
    <property type="entry name" value="sensory_box"/>
    <property type="match status" value="1"/>
</dbReference>
<dbReference type="Pfam" id="PF08447">
    <property type="entry name" value="PAS_3"/>
    <property type="match status" value="1"/>
</dbReference>